<evidence type="ECO:0000313" key="1">
    <source>
        <dbReference type="EMBL" id="SVC59612.1"/>
    </source>
</evidence>
<dbReference type="AlphaFoldDB" id="A0A382NIU6"/>
<proteinExistence type="predicted"/>
<protein>
    <submittedName>
        <fullName evidence="1">Uncharacterized protein</fullName>
    </submittedName>
</protein>
<name>A0A382NIU6_9ZZZZ</name>
<feature type="non-terminal residue" evidence="1">
    <location>
        <position position="1"/>
    </location>
</feature>
<dbReference type="EMBL" id="UINC01099950">
    <property type="protein sequence ID" value="SVC59612.1"/>
    <property type="molecule type" value="Genomic_DNA"/>
</dbReference>
<reference evidence="1" key="1">
    <citation type="submission" date="2018-05" db="EMBL/GenBank/DDBJ databases">
        <authorList>
            <person name="Lanie J.A."/>
            <person name="Ng W.-L."/>
            <person name="Kazmierczak K.M."/>
            <person name="Andrzejewski T.M."/>
            <person name="Davidsen T.M."/>
            <person name="Wayne K.J."/>
            <person name="Tettelin H."/>
            <person name="Glass J.I."/>
            <person name="Rusch D."/>
            <person name="Podicherti R."/>
            <person name="Tsui H.-C.T."/>
            <person name="Winkler M.E."/>
        </authorList>
    </citation>
    <scope>NUCLEOTIDE SEQUENCE</scope>
</reference>
<gene>
    <name evidence="1" type="ORF">METZ01_LOCUS312466</name>
</gene>
<sequence>DFQSGMPRKPCNPVREAMGLPEIHEFPDHPTRRQLQYEVCGAISRQGLGSNWVNDQLQVAGK</sequence>
<organism evidence="1">
    <name type="scientific">marine metagenome</name>
    <dbReference type="NCBI Taxonomy" id="408172"/>
    <lineage>
        <taxon>unclassified sequences</taxon>
        <taxon>metagenomes</taxon>
        <taxon>ecological metagenomes</taxon>
    </lineage>
</organism>
<accession>A0A382NIU6</accession>